<sequence length="166" mass="18206">MSSTEFFNDARRLGLKLNLSGEGHSPVHTLDNEALFQLPLLAMTILAISKGRSKPGLPEIGQLVGECLERTVAGFKWSSQDIGWSGNLRIRTVKALTFLESTGQVYIDTVTREISATELGKKVYAGAVKGDSLLALSMKTIEISYQYIRDEDRARGDVNEVEVTAD</sequence>
<dbReference type="STRING" id="758825.SAMN02982985_05885"/>
<dbReference type="OrthoDB" id="6400153at2"/>
<name>A0A1I4V0Z3_9BURK</name>
<dbReference type="EMBL" id="FOTW01000058">
    <property type="protein sequence ID" value="SFM94670.1"/>
    <property type="molecule type" value="Genomic_DNA"/>
</dbReference>
<dbReference type="AlphaFoldDB" id="A0A1I4V0Z3"/>
<protein>
    <submittedName>
        <fullName evidence="1">Uncharacterized protein</fullName>
    </submittedName>
</protein>
<dbReference type="RefSeq" id="WP_093391350.1">
    <property type="nucleotide sequence ID" value="NZ_FOTW01000058.1"/>
</dbReference>
<evidence type="ECO:0000313" key="2">
    <source>
        <dbReference type="Proteomes" id="UP000199470"/>
    </source>
</evidence>
<reference evidence="1 2" key="1">
    <citation type="submission" date="2016-10" db="EMBL/GenBank/DDBJ databases">
        <authorList>
            <person name="de Groot N.N."/>
        </authorList>
    </citation>
    <scope>NUCLEOTIDE SEQUENCE [LARGE SCALE GENOMIC DNA]</scope>
    <source>
        <strain evidence="1 2">ATCC 43154</strain>
    </source>
</reference>
<evidence type="ECO:0000313" key="1">
    <source>
        <dbReference type="EMBL" id="SFM94670.1"/>
    </source>
</evidence>
<proteinExistence type="predicted"/>
<accession>A0A1I4V0Z3</accession>
<organism evidence="1 2">
    <name type="scientific">Rugamonas rubra</name>
    <dbReference type="NCBI Taxonomy" id="758825"/>
    <lineage>
        <taxon>Bacteria</taxon>
        <taxon>Pseudomonadati</taxon>
        <taxon>Pseudomonadota</taxon>
        <taxon>Betaproteobacteria</taxon>
        <taxon>Burkholderiales</taxon>
        <taxon>Oxalobacteraceae</taxon>
        <taxon>Telluria group</taxon>
        <taxon>Rugamonas</taxon>
    </lineage>
</organism>
<gene>
    <name evidence="1" type="ORF">SAMN02982985_05885</name>
</gene>
<dbReference type="Proteomes" id="UP000199470">
    <property type="component" value="Unassembled WGS sequence"/>
</dbReference>
<keyword evidence="2" id="KW-1185">Reference proteome</keyword>